<evidence type="ECO:0000313" key="2">
    <source>
        <dbReference type="Proteomes" id="UP001500466"/>
    </source>
</evidence>
<evidence type="ECO:0000313" key="1">
    <source>
        <dbReference type="EMBL" id="GAA4996264.1"/>
    </source>
</evidence>
<dbReference type="EMBL" id="BAABHS010000060">
    <property type="protein sequence ID" value="GAA4996264.1"/>
    <property type="molecule type" value="Genomic_DNA"/>
</dbReference>
<keyword evidence="2" id="KW-1185">Reference proteome</keyword>
<reference evidence="2" key="1">
    <citation type="journal article" date="2019" name="Int. J. Syst. Evol. Microbiol.">
        <title>The Global Catalogue of Microorganisms (GCM) 10K type strain sequencing project: providing services to taxonomists for standard genome sequencing and annotation.</title>
        <authorList>
            <consortium name="The Broad Institute Genomics Platform"/>
            <consortium name="The Broad Institute Genome Sequencing Center for Infectious Disease"/>
            <person name="Wu L."/>
            <person name="Ma J."/>
        </authorList>
    </citation>
    <scope>NUCLEOTIDE SEQUENCE [LARGE SCALE GENOMIC DNA]</scope>
    <source>
        <strain evidence="2">JCM 17986</strain>
    </source>
</reference>
<comment type="caution">
    <text evidence="1">The sequence shown here is derived from an EMBL/GenBank/DDBJ whole genome shotgun (WGS) entry which is preliminary data.</text>
</comment>
<sequence length="152" mass="16674">MVDLERGFRKDSERDQIEVVWDEYEDKADVLAGALDACHGAHRTVALGSYFERAIAGEDVPEPLDHLSGLVVQLHVWTLAERRLAIRVGQHDKELPIQLIADAKGRQLMASIAASVRPLHQCLAGRSPHRGSQSAPPGDGLLRRCSARARVG</sequence>
<protein>
    <submittedName>
        <fullName evidence="1">Uncharacterized protein</fullName>
    </submittedName>
</protein>
<accession>A0ABP9IFW4</accession>
<gene>
    <name evidence="1" type="ORF">GCM10023205_81820</name>
</gene>
<dbReference type="Proteomes" id="UP001500466">
    <property type="component" value="Unassembled WGS sequence"/>
</dbReference>
<organism evidence="1 2">
    <name type="scientific">Yinghuangia aomiensis</name>
    <dbReference type="NCBI Taxonomy" id="676205"/>
    <lineage>
        <taxon>Bacteria</taxon>
        <taxon>Bacillati</taxon>
        <taxon>Actinomycetota</taxon>
        <taxon>Actinomycetes</taxon>
        <taxon>Kitasatosporales</taxon>
        <taxon>Streptomycetaceae</taxon>
        <taxon>Yinghuangia</taxon>
    </lineage>
</organism>
<proteinExistence type="predicted"/>
<name>A0ABP9IFW4_9ACTN</name>